<dbReference type="GO" id="GO:0016020">
    <property type="term" value="C:membrane"/>
    <property type="evidence" value="ECO:0007669"/>
    <property type="project" value="UniProtKB-SubCell"/>
</dbReference>
<evidence type="ECO:0000256" key="7">
    <source>
        <dbReference type="ARBA" id="ARBA00023288"/>
    </source>
</evidence>
<keyword evidence="4" id="KW-0732">Signal</keyword>
<protein>
    <submittedName>
        <fullName evidence="10">Ger(X)C family spore germination protein</fullName>
    </submittedName>
    <submittedName>
        <fullName evidence="11">Spore gernimation protein</fullName>
    </submittedName>
</protein>
<dbReference type="InterPro" id="IPR057336">
    <property type="entry name" value="GerAC_N"/>
</dbReference>
<dbReference type="EMBL" id="NUEQ01000004">
    <property type="protein sequence ID" value="PEJ37558.1"/>
    <property type="molecule type" value="Genomic_DNA"/>
</dbReference>
<keyword evidence="3" id="KW-0309">Germination</keyword>
<dbReference type="Proteomes" id="UP000220106">
    <property type="component" value="Unassembled WGS sequence"/>
</dbReference>
<dbReference type="PANTHER" id="PTHR35789:SF1">
    <property type="entry name" value="SPORE GERMINATION PROTEIN B3"/>
    <property type="match status" value="1"/>
</dbReference>
<evidence type="ECO:0000259" key="9">
    <source>
        <dbReference type="Pfam" id="PF25198"/>
    </source>
</evidence>
<evidence type="ECO:0000313" key="11">
    <source>
        <dbReference type="EMBL" id="PEJ37558.1"/>
    </source>
</evidence>
<evidence type="ECO:0000259" key="8">
    <source>
        <dbReference type="Pfam" id="PF05504"/>
    </source>
</evidence>
<feature type="domain" description="Spore germination GerAC-like C-terminal" evidence="8">
    <location>
        <begin position="196"/>
        <end position="358"/>
    </location>
</feature>
<dbReference type="KEGG" id="pbut:DTO10_24525"/>
<evidence type="ECO:0000313" key="12">
    <source>
        <dbReference type="Proteomes" id="UP000220106"/>
    </source>
</evidence>
<sequence>MRKVLPVILIYSLLCSCAQQKVVDEVNMAQAIGYDLTEDDMIEGMFVIPIFQQEKMGKYQILSGKSTTTSDVQAIVSKKANKPVLLGQTRIVFFSEKIVQQIGMTELTDYIYREPQLGNRVILAIVEGKVKDVIYTKSPNSNVNIGIFLADLITQQNEFGNGPDTNLHIFLKDALADGGDAFLPLLKKRNNDIMVSGVALIHENKIVSKVKTQDMFVFKTLVQSHKRGIYKFSLKDKKKSEIVVESIRSGSSYNVSNSGSDPSITIKIKIEGQVKESMRSENLTNRKMIKKIEKAMKQDLSKQANKLINDFQKKNIDPIGLKEKYHAKNKRMTYEEWKKIYPNMTIKVETEVHILQTGVSE</sequence>
<comment type="subcellular location">
    <subcellularLocation>
        <location evidence="1">Membrane</location>
        <topology evidence="1">Lipid-anchor</topology>
    </subcellularLocation>
</comment>
<dbReference type="EMBL" id="CP030926">
    <property type="protein sequence ID" value="AXN41235.1"/>
    <property type="molecule type" value="Genomic_DNA"/>
</dbReference>
<dbReference type="Gene3D" id="3.30.300.210">
    <property type="entry name" value="Nutrient germinant receptor protein C, domain 3"/>
    <property type="match status" value="1"/>
</dbReference>
<dbReference type="InterPro" id="IPR046953">
    <property type="entry name" value="Spore_GerAC-like_C"/>
</dbReference>
<reference evidence="10 13" key="2">
    <citation type="submission" date="2018-07" db="EMBL/GenBank/DDBJ databases">
        <title>The molecular basis for the intramolecular migration of carboxyl group in the catabolism of para-hydroxybenzoate via gentisate.</title>
        <authorList>
            <person name="Zhao H."/>
            <person name="Xu Y."/>
            <person name="Lin S."/>
            <person name="Spain J.C."/>
            <person name="Zhou N.-Y."/>
        </authorList>
    </citation>
    <scope>NUCLEOTIDE SEQUENCE [LARGE SCALE GENOMIC DNA]</scope>
    <source>
        <strain evidence="10 13">PHB-7a</strain>
    </source>
</reference>
<evidence type="ECO:0000256" key="5">
    <source>
        <dbReference type="ARBA" id="ARBA00023136"/>
    </source>
</evidence>
<evidence type="ECO:0000313" key="10">
    <source>
        <dbReference type="EMBL" id="AXN41235.1"/>
    </source>
</evidence>
<gene>
    <name evidence="11" type="ORF">CN689_01290</name>
    <name evidence="10" type="ORF">DTO10_24525</name>
</gene>
<evidence type="ECO:0000256" key="2">
    <source>
        <dbReference type="ARBA" id="ARBA00007886"/>
    </source>
</evidence>
<dbReference type="PANTHER" id="PTHR35789">
    <property type="entry name" value="SPORE GERMINATION PROTEIN B3"/>
    <property type="match status" value="1"/>
</dbReference>
<organism evidence="11 12">
    <name type="scientific">Peribacillus butanolivorans</name>
    <dbReference type="NCBI Taxonomy" id="421767"/>
    <lineage>
        <taxon>Bacteria</taxon>
        <taxon>Bacillati</taxon>
        <taxon>Bacillota</taxon>
        <taxon>Bacilli</taxon>
        <taxon>Bacillales</taxon>
        <taxon>Bacillaceae</taxon>
        <taxon>Peribacillus</taxon>
    </lineage>
</organism>
<reference evidence="11 12" key="1">
    <citation type="submission" date="2017-09" db="EMBL/GenBank/DDBJ databases">
        <title>Large-scale bioinformatics analysis of Bacillus genomes uncovers conserved roles of natural products in bacterial physiology.</title>
        <authorList>
            <consortium name="Agbiome Team Llc"/>
            <person name="Bleich R.M."/>
            <person name="Kirk G.J."/>
            <person name="Santa Maria K.C."/>
            <person name="Allen S.E."/>
            <person name="Farag S."/>
            <person name="Shank E.A."/>
            <person name="Bowers A."/>
        </authorList>
    </citation>
    <scope>NUCLEOTIDE SEQUENCE [LARGE SCALE GENOMIC DNA]</scope>
    <source>
        <strain evidence="11 12">AFS003229</strain>
    </source>
</reference>
<dbReference type="InterPro" id="IPR038501">
    <property type="entry name" value="Spore_GerAC_C_sf"/>
</dbReference>
<keyword evidence="13" id="KW-1185">Reference proteome</keyword>
<evidence type="ECO:0000256" key="6">
    <source>
        <dbReference type="ARBA" id="ARBA00023139"/>
    </source>
</evidence>
<proteinExistence type="inferred from homology"/>
<dbReference type="RefSeq" id="WP_098174586.1">
    <property type="nucleotide sequence ID" value="NZ_CP030926.1"/>
</dbReference>
<dbReference type="PROSITE" id="PS51257">
    <property type="entry name" value="PROKAR_LIPOPROTEIN"/>
    <property type="match status" value="1"/>
</dbReference>
<dbReference type="Pfam" id="PF25198">
    <property type="entry name" value="Spore_GerAC_N"/>
    <property type="match status" value="1"/>
</dbReference>
<keyword evidence="5" id="KW-0472">Membrane</keyword>
<name>A0AAX0SAU1_9BACI</name>
<dbReference type="InterPro" id="IPR008844">
    <property type="entry name" value="Spore_GerAC-like"/>
</dbReference>
<accession>A0AAX0SAU1</accession>
<evidence type="ECO:0000256" key="4">
    <source>
        <dbReference type="ARBA" id="ARBA00022729"/>
    </source>
</evidence>
<keyword evidence="6" id="KW-0564">Palmitate</keyword>
<evidence type="ECO:0000256" key="3">
    <source>
        <dbReference type="ARBA" id="ARBA00022544"/>
    </source>
</evidence>
<dbReference type="Proteomes" id="UP000260457">
    <property type="component" value="Chromosome"/>
</dbReference>
<evidence type="ECO:0000256" key="1">
    <source>
        <dbReference type="ARBA" id="ARBA00004635"/>
    </source>
</evidence>
<feature type="domain" description="Spore germination protein N-terminal" evidence="9">
    <location>
        <begin position="20"/>
        <end position="187"/>
    </location>
</feature>
<dbReference type="NCBIfam" id="TIGR02887">
    <property type="entry name" value="spore_ger_x_C"/>
    <property type="match status" value="1"/>
</dbReference>
<dbReference type="GO" id="GO:0009847">
    <property type="term" value="P:spore germination"/>
    <property type="evidence" value="ECO:0007669"/>
    <property type="project" value="InterPro"/>
</dbReference>
<comment type="similarity">
    <text evidence="2">Belongs to the GerABKC lipoprotein family.</text>
</comment>
<keyword evidence="7" id="KW-0449">Lipoprotein</keyword>
<dbReference type="AlphaFoldDB" id="A0AAX0SAU1"/>
<dbReference type="Pfam" id="PF05504">
    <property type="entry name" value="Spore_GerAC"/>
    <property type="match status" value="1"/>
</dbReference>
<evidence type="ECO:0000313" key="13">
    <source>
        <dbReference type="Proteomes" id="UP000260457"/>
    </source>
</evidence>